<reference evidence="5 6" key="1">
    <citation type="submission" date="2024-10" db="EMBL/GenBank/DDBJ databases">
        <title>The Natural Products Discovery Center: Release of the First 8490 Sequenced Strains for Exploring Actinobacteria Biosynthetic Diversity.</title>
        <authorList>
            <person name="Kalkreuter E."/>
            <person name="Kautsar S.A."/>
            <person name="Yang D."/>
            <person name="Bader C.D."/>
            <person name="Teijaro C.N."/>
            <person name="Fluegel L."/>
            <person name="Davis C.M."/>
            <person name="Simpson J.R."/>
            <person name="Lauterbach L."/>
            <person name="Steele A.D."/>
            <person name="Gui C."/>
            <person name="Meng S."/>
            <person name="Li G."/>
            <person name="Viehrig K."/>
            <person name="Ye F."/>
            <person name="Su P."/>
            <person name="Kiefer A.F."/>
            <person name="Nichols A."/>
            <person name="Cepeda A.J."/>
            <person name="Yan W."/>
            <person name="Fan B."/>
            <person name="Jiang Y."/>
            <person name="Adhikari A."/>
            <person name="Zheng C.-J."/>
            <person name="Schuster L."/>
            <person name="Cowan T.M."/>
            <person name="Smanski M.J."/>
            <person name="Chevrette M.G."/>
            <person name="De Carvalho L.P.S."/>
            <person name="Shen B."/>
        </authorList>
    </citation>
    <scope>NUCLEOTIDE SEQUENCE [LARGE SCALE GENOMIC DNA]</scope>
    <source>
        <strain evidence="5 6">NPDC015755</strain>
    </source>
</reference>
<keyword evidence="1 3" id="KW-0732">Signal</keyword>
<evidence type="ECO:0000256" key="1">
    <source>
        <dbReference type="ARBA" id="ARBA00022729"/>
    </source>
</evidence>
<feature type="domain" description="Bulb-type lectin" evidence="4">
    <location>
        <begin position="1008"/>
        <end position="1123"/>
    </location>
</feature>
<organism evidence="5 6">
    <name type="scientific">Streptomyces lateritius</name>
    <dbReference type="NCBI Taxonomy" id="67313"/>
    <lineage>
        <taxon>Bacteria</taxon>
        <taxon>Bacillati</taxon>
        <taxon>Actinomycetota</taxon>
        <taxon>Actinomycetes</taxon>
        <taxon>Kitasatosporales</taxon>
        <taxon>Streptomycetaceae</taxon>
        <taxon>Streptomyces</taxon>
    </lineage>
</organism>
<dbReference type="RefSeq" id="WP_391936902.1">
    <property type="nucleotide sequence ID" value="NZ_JBIBSM010000018.1"/>
</dbReference>
<dbReference type="SUPFAM" id="SSF51110">
    <property type="entry name" value="alpha-D-mannose-specific plant lectins"/>
    <property type="match status" value="1"/>
</dbReference>
<name>A0ABW6YJG0_9ACTN</name>
<dbReference type="InterPro" id="IPR013517">
    <property type="entry name" value="FG-GAP"/>
</dbReference>
<dbReference type="PROSITE" id="PS50927">
    <property type="entry name" value="BULB_LECTIN"/>
    <property type="match status" value="1"/>
</dbReference>
<evidence type="ECO:0000256" key="3">
    <source>
        <dbReference type="SAM" id="SignalP"/>
    </source>
</evidence>
<keyword evidence="6" id="KW-1185">Reference proteome</keyword>
<dbReference type="InterPro" id="IPR036426">
    <property type="entry name" value="Bulb-type_lectin_dom_sf"/>
</dbReference>
<dbReference type="EMBL" id="JBIBSM010000018">
    <property type="protein sequence ID" value="MFF8279993.1"/>
    <property type="molecule type" value="Genomic_DNA"/>
</dbReference>
<sequence length="1479" mass="158784">MMTSVMAALPAAALAPQGSSLAATEVAVSDNPVANGSLSEEDYALQQAAATGQPYEVVSRRTESSDTWAQPDGGFKLTEHGTPVRLWRAGGWVAADPSLAFAADGSVVTKATNVAVRFSGGGAAPLIQGAMNGRTLTLTWPNTLPTPTLDGNVATYAEVLPGVDLQLKAEVEGFSQVFVVKTPEAAQNPALARLQFGINADGLTLEKDPETGSLTAKDPAGQIIFSSSAPMMWDSTTTTATAPAGTSTMLSAMAATPETTESTDDGSAFDPGLGAQDAVMPTELTSDTLTITPDQELLTGAETTYPVYIDPSWGYGDRQKWNWTRVYKAYPDQSFWNAKEPVRVGYESQTGGSNRISRSFFQLDVSYLKNTEVKSATFRVKNTWSWSCEDRAVYLYPTGPINSKTNWSNQPGKLTASPLDTVSDAKGWVPPDGSSSACPAGPLEFDATNWVKSRAAAGADDVTFGLYADEDDTFGWKKFDPKTVVLETVYNTPPDLPSKLGTSPVTPCASGGTLGNVTVSLYATIKDEDKGNLTAEFELYANKAGTSTRVFTKTVPALNGRVATLVVPVSMTPGGTDVSYSWRVRTTDSDNASSGWKNAPCAFKVDRQRPKSPPKIVSPVGPDGKPIFPAGDTEWPNPTGKARQKVLFTFLPVESDIKKIYWWTDTDPDLNEVSPVNGVYSGLVSIPSYGPHMIYAYSVDGAGNRSDTATYLYYANRDQERDELHDVNGDRFKDIWSPDANGSLLAYTGHGDRAFSTLNAASGEATFPGQQVSAVGDWQGDGYNDLLALVPNPNQNGAKDLQVHKNNGFGLVNVEEGPLTLRPFKTIDNYWSDADQVIGGDFDADTKPDVLIKRANELWFYRGARAATIGFGMGALALVGGPESEWNKYTIVSTGDINGDKLPDLLLRDEVTGDLFRSHATADPTNSAKMNFATWGRNPIKIGSGLKKSDYPQLGVAGDLDGDGSGDKILDGDKIIDLWARKADNTMVGWRGKGTPTSLTGFDAPYVIDGVTGGIRLAPRTVIASGHSITGQSSTLTMRLDGNLVIKSKADKVLWSTKTDGNDGATARVERNGNISVVSKDGMQVLRSTAAISTTADGYAVLHDRGNLVVYDAKGQSLWSSGTAVRHDYNNDGHSDIAAWYDYADGHAAVHTMLTDLDGTFRPPLESYKSAVGSWGPQNMKTLTGDFNGDGHGDMAILYAYESTHTVRLFTALGQAGGGFSAPYPSWTSQPNSWFLPSMNLLAGDFNGDGRDDVAVWYDYADGHDTLFTFTTNVRGGFNAPFPSYTLKAGWWDTNDSKFVSGDFDGDGRDDIAALYGYSDGSVKMHSFLTLPTGGFTSSVTSWGGTITSWGDWNRTYIHAGDFNGDGIDDVTAWYDYADGHDALHTLISTADRDGRFSNPVQGWEAAAGHWYYPHMKIVPGDYNGDGRDDLGAMYGYSDGSVRMFTWTATATGGFNPAARGENVITGWTFARTTLLRPY</sequence>
<dbReference type="Proteomes" id="UP001603013">
    <property type="component" value="Unassembled WGS sequence"/>
</dbReference>
<gene>
    <name evidence="5" type="ORF">ACF05T_28500</name>
</gene>
<evidence type="ECO:0000259" key="4">
    <source>
        <dbReference type="PROSITE" id="PS50927"/>
    </source>
</evidence>
<evidence type="ECO:0000256" key="2">
    <source>
        <dbReference type="SAM" id="MobiDB-lite"/>
    </source>
</evidence>
<dbReference type="InterPro" id="IPR001480">
    <property type="entry name" value="Bulb-type_lectin_dom"/>
</dbReference>
<dbReference type="SUPFAM" id="SSF69318">
    <property type="entry name" value="Integrin alpha N-terminal domain"/>
    <property type="match status" value="2"/>
</dbReference>
<dbReference type="NCBIfam" id="NF033679">
    <property type="entry name" value="DNRLRE_dom"/>
    <property type="match status" value="1"/>
</dbReference>
<protein>
    <submittedName>
        <fullName evidence="5">FG-GAP-like repeat-containing protein</fullName>
    </submittedName>
</protein>
<proteinExistence type="predicted"/>
<comment type="caution">
    <text evidence="5">The sequence shown here is derived from an EMBL/GenBank/DDBJ whole genome shotgun (WGS) entry which is preliminary data.</text>
</comment>
<evidence type="ECO:0000313" key="6">
    <source>
        <dbReference type="Proteomes" id="UP001603013"/>
    </source>
</evidence>
<dbReference type="InterPro" id="IPR028994">
    <property type="entry name" value="Integrin_alpha_N"/>
</dbReference>
<dbReference type="Pfam" id="PF13517">
    <property type="entry name" value="FG-GAP_3"/>
    <property type="match status" value="2"/>
</dbReference>
<dbReference type="Gene3D" id="2.130.10.130">
    <property type="entry name" value="Integrin alpha, N-terminal"/>
    <property type="match status" value="1"/>
</dbReference>
<feature type="region of interest" description="Disordered" evidence="2">
    <location>
        <begin position="54"/>
        <end position="74"/>
    </location>
</feature>
<feature type="chain" id="PRO_5045498684" evidence="3">
    <location>
        <begin position="23"/>
        <end position="1479"/>
    </location>
</feature>
<dbReference type="Gene3D" id="2.40.128.340">
    <property type="match status" value="3"/>
</dbReference>
<accession>A0ABW6YJG0</accession>
<feature type="signal peptide" evidence="3">
    <location>
        <begin position="1"/>
        <end position="22"/>
    </location>
</feature>
<dbReference type="SMART" id="SM00108">
    <property type="entry name" value="B_lectin"/>
    <property type="match status" value="1"/>
</dbReference>
<dbReference type="Gene3D" id="2.90.10.10">
    <property type="entry name" value="Bulb-type lectin domain"/>
    <property type="match status" value="2"/>
</dbReference>
<evidence type="ECO:0000313" key="5">
    <source>
        <dbReference type="EMBL" id="MFF8279993.1"/>
    </source>
</evidence>